<dbReference type="PANTHER" id="PTHR43686">
    <property type="entry name" value="SULFURTRANSFERASE-RELATED"/>
    <property type="match status" value="1"/>
</dbReference>
<evidence type="ECO:0000313" key="2">
    <source>
        <dbReference type="EMBL" id="GGU43381.1"/>
    </source>
</evidence>
<dbReference type="InterPro" id="IPR015422">
    <property type="entry name" value="PyrdxlP-dep_Trfase_small"/>
</dbReference>
<feature type="domain" description="Aminotransferase class V" evidence="1">
    <location>
        <begin position="12"/>
        <end position="422"/>
    </location>
</feature>
<dbReference type="InterPro" id="IPR015421">
    <property type="entry name" value="PyrdxlP-dep_Trfase_major"/>
</dbReference>
<accession>A0ABQ2ULB8</accession>
<dbReference type="Pfam" id="PF00266">
    <property type="entry name" value="Aminotran_5"/>
    <property type="match status" value="1"/>
</dbReference>
<comment type="caution">
    <text evidence="2">The sequence shown here is derived from an EMBL/GenBank/DDBJ whole genome shotgun (WGS) entry which is preliminary data.</text>
</comment>
<sequence length="521" mass="56739">MIGPYGPRQLTYADYTASGRAVTFIEDFIRDTVLPWYANTHNESSATAAQITALREEARQIIRDAVGGDDGTVVIFTGSGATGAISKMVDVLGLRAPDQQAGVIHAHERPVVFIGPFEHHSNELPWRESICDVVVIPEDTDGHICTATLAKALLKYANRPLKIGSFSAASNVTGILSNTNEISDLLHAHGALAFWDCAAAAPHGGIKMRDENSYLDAMFISPHKFVGGPGTPGILVARRSLLTNRVPSVPGGGTVDFVSTTDHHYIEDVAHREEGGTPAIVESIRAGLVFRLQRAVGAELIRQREQAFVQRALASWSANPCLKILGNVHAERVAIVSVQVRAPGGRQLHYNYVATLLNDLFGVQVRGGCSCASPYGHRLLGIDEDESKRLMDEIVSEGRAGVRPGWVRVSFNYTMSDEVVDYVIEAVHRVATMGWTLLGDYRFDPTTGRWRHHRAVEPGVRLADLRFDELPSPDHARGLTGHLDEADRIFSTAANVDRDAACVADSFDALRWFELPAACLP</sequence>
<evidence type="ECO:0000313" key="3">
    <source>
        <dbReference type="Proteomes" id="UP000649573"/>
    </source>
</evidence>
<protein>
    <submittedName>
        <fullName evidence="2">Aminotransferase</fullName>
    </submittedName>
</protein>
<gene>
    <name evidence="2" type="ORF">GCM10010178_39850</name>
</gene>
<keyword evidence="2" id="KW-0032">Aminotransferase</keyword>
<dbReference type="InterPro" id="IPR015424">
    <property type="entry name" value="PyrdxlP-dep_Trfase"/>
</dbReference>
<organism evidence="2 3">
    <name type="scientific">Lentzea flava</name>
    <dbReference type="NCBI Taxonomy" id="103732"/>
    <lineage>
        <taxon>Bacteria</taxon>
        <taxon>Bacillati</taxon>
        <taxon>Actinomycetota</taxon>
        <taxon>Actinomycetes</taxon>
        <taxon>Pseudonocardiales</taxon>
        <taxon>Pseudonocardiaceae</taxon>
        <taxon>Lentzea</taxon>
    </lineage>
</organism>
<dbReference type="Gene3D" id="3.90.1150.10">
    <property type="entry name" value="Aspartate Aminotransferase, domain 1"/>
    <property type="match status" value="1"/>
</dbReference>
<dbReference type="EMBL" id="BMRE01000016">
    <property type="protein sequence ID" value="GGU43381.1"/>
    <property type="molecule type" value="Genomic_DNA"/>
</dbReference>
<dbReference type="GO" id="GO:0008483">
    <property type="term" value="F:transaminase activity"/>
    <property type="evidence" value="ECO:0007669"/>
    <property type="project" value="UniProtKB-KW"/>
</dbReference>
<keyword evidence="2" id="KW-0808">Transferase</keyword>
<name>A0ABQ2ULB8_9PSEU</name>
<dbReference type="Proteomes" id="UP000649573">
    <property type="component" value="Unassembled WGS sequence"/>
</dbReference>
<dbReference type="PANTHER" id="PTHR43686:SF1">
    <property type="entry name" value="AMINOTRAN_5 DOMAIN-CONTAINING PROTEIN"/>
    <property type="match status" value="1"/>
</dbReference>
<dbReference type="Gene3D" id="3.40.640.10">
    <property type="entry name" value="Type I PLP-dependent aspartate aminotransferase-like (Major domain)"/>
    <property type="match status" value="1"/>
</dbReference>
<dbReference type="InterPro" id="IPR000192">
    <property type="entry name" value="Aminotrans_V_dom"/>
</dbReference>
<keyword evidence="3" id="KW-1185">Reference proteome</keyword>
<proteinExistence type="predicted"/>
<dbReference type="SUPFAM" id="SSF53383">
    <property type="entry name" value="PLP-dependent transferases"/>
    <property type="match status" value="1"/>
</dbReference>
<reference evidence="3" key="1">
    <citation type="journal article" date="2019" name="Int. J. Syst. Evol. Microbiol.">
        <title>The Global Catalogue of Microorganisms (GCM) 10K type strain sequencing project: providing services to taxonomists for standard genome sequencing and annotation.</title>
        <authorList>
            <consortium name="The Broad Institute Genomics Platform"/>
            <consortium name="The Broad Institute Genome Sequencing Center for Infectious Disease"/>
            <person name="Wu L."/>
            <person name="Ma J."/>
        </authorList>
    </citation>
    <scope>NUCLEOTIDE SEQUENCE [LARGE SCALE GENOMIC DNA]</scope>
    <source>
        <strain evidence="3">JCM 3296</strain>
    </source>
</reference>
<evidence type="ECO:0000259" key="1">
    <source>
        <dbReference type="Pfam" id="PF00266"/>
    </source>
</evidence>